<dbReference type="InterPro" id="IPR036388">
    <property type="entry name" value="WH-like_DNA-bd_sf"/>
</dbReference>
<evidence type="ECO:0000256" key="1">
    <source>
        <dbReference type="ARBA" id="ARBA00009437"/>
    </source>
</evidence>
<dbReference type="Pfam" id="PF00126">
    <property type="entry name" value="HTH_1"/>
    <property type="match status" value="1"/>
</dbReference>
<dbReference type="Pfam" id="PF03466">
    <property type="entry name" value="LysR_substrate"/>
    <property type="match status" value="1"/>
</dbReference>
<keyword evidence="3" id="KW-0238">DNA-binding</keyword>
<name>S5ZM90_GEOG3</name>
<reference evidence="6 7" key="1">
    <citation type="journal article" date="2014" name="Genome Announc.">
        <title>Complete Genome Sequence of the Thermophilic Polychlorinated Biphenyl Degrader Geobacillus sp. Strain JF8 (NBRC 109937).</title>
        <authorList>
            <person name="Shintani M."/>
            <person name="Ohtsubo Y."/>
            <person name="Fukuda K."/>
            <person name="Hosoyama A."/>
            <person name="Ohji S."/>
            <person name="Yamazoe A."/>
            <person name="Fujita N."/>
            <person name="Nagata Y."/>
            <person name="Tsuda M."/>
            <person name="Hatta T."/>
            <person name="Kimbara K."/>
        </authorList>
    </citation>
    <scope>NUCLEOTIDE SEQUENCE [LARGE SCALE GENOMIC DNA]</scope>
    <source>
        <strain evidence="6 7">JF8</strain>
    </source>
</reference>
<dbReference type="Gene3D" id="1.10.10.10">
    <property type="entry name" value="Winged helix-like DNA-binding domain superfamily/Winged helix DNA-binding domain"/>
    <property type="match status" value="1"/>
</dbReference>
<keyword evidence="7" id="KW-1185">Reference proteome</keyword>
<dbReference type="EMBL" id="CP006254">
    <property type="protein sequence ID" value="AGT31473.1"/>
    <property type="molecule type" value="Genomic_DNA"/>
</dbReference>
<evidence type="ECO:0000256" key="4">
    <source>
        <dbReference type="ARBA" id="ARBA00023163"/>
    </source>
</evidence>
<keyword evidence="2" id="KW-0805">Transcription regulation</keyword>
<dbReference type="GO" id="GO:0003700">
    <property type="term" value="F:DNA-binding transcription factor activity"/>
    <property type="evidence" value="ECO:0007669"/>
    <property type="project" value="InterPro"/>
</dbReference>
<evidence type="ECO:0000313" key="7">
    <source>
        <dbReference type="Proteomes" id="UP000015500"/>
    </source>
</evidence>
<dbReference type="GO" id="GO:0000976">
    <property type="term" value="F:transcription cis-regulatory region binding"/>
    <property type="evidence" value="ECO:0007669"/>
    <property type="project" value="TreeGrafter"/>
</dbReference>
<dbReference type="PANTHER" id="PTHR30126:SF78">
    <property type="entry name" value="HTH LYSR-TYPE DOMAIN-CONTAINING PROTEIN"/>
    <property type="match status" value="1"/>
</dbReference>
<dbReference type="RefSeq" id="WP_020959284.1">
    <property type="nucleotide sequence ID" value="NC_022080.4"/>
</dbReference>
<dbReference type="HOGENOM" id="CLU_039613_6_2_9"/>
<dbReference type="STRING" id="1921421.M493_05875"/>
<dbReference type="OrthoDB" id="107670at2"/>
<evidence type="ECO:0000256" key="2">
    <source>
        <dbReference type="ARBA" id="ARBA00023015"/>
    </source>
</evidence>
<feature type="domain" description="HTH lysR-type" evidence="5">
    <location>
        <begin position="1"/>
        <end position="58"/>
    </location>
</feature>
<dbReference type="InterPro" id="IPR036390">
    <property type="entry name" value="WH_DNA-bd_sf"/>
</dbReference>
<evidence type="ECO:0000313" key="6">
    <source>
        <dbReference type="EMBL" id="AGT31473.1"/>
    </source>
</evidence>
<dbReference type="SUPFAM" id="SSF53850">
    <property type="entry name" value="Periplasmic binding protein-like II"/>
    <property type="match status" value="1"/>
</dbReference>
<dbReference type="Gene3D" id="3.40.190.290">
    <property type="match status" value="1"/>
</dbReference>
<dbReference type="CDD" id="cd05466">
    <property type="entry name" value="PBP2_LTTR_substrate"/>
    <property type="match status" value="1"/>
</dbReference>
<keyword evidence="4" id="KW-0804">Transcription</keyword>
<evidence type="ECO:0000256" key="3">
    <source>
        <dbReference type="ARBA" id="ARBA00023125"/>
    </source>
</evidence>
<organism evidence="6 7">
    <name type="scientific">Geobacillus genomosp. 3</name>
    <dbReference type="NCBI Taxonomy" id="1921421"/>
    <lineage>
        <taxon>Bacteria</taxon>
        <taxon>Bacillati</taxon>
        <taxon>Bacillota</taxon>
        <taxon>Bacilli</taxon>
        <taxon>Bacillales</taxon>
        <taxon>Anoxybacillaceae</taxon>
        <taxon>Geobacillus</taxon>
    </lineage>
</organism>
<gene>
    <name evidence="6" type="ORF">M493_05875</name>
</gene>
<comment type="similarity">
    <text evidence="1">Belongs to the LysR transcriptional regulatory family.</text>
</comment>
<dbReference type="Proteomes" id="UP000015500">
    <property type="component" value="Chromosome"/>
</dbReference>
<dbReference type="PROSITE" id="PS50931">
    <property type="entry name" value="HTH_LYSR"/>
    <property type="match status" value="1"/>
</dbReference>
<dbReference type="PATRIC" id="fig|1345697.3.peg.1083"/>
<proteinExistence type="inferred from homology"/>
<dbReference type="InterPro" id="IPR000847">
    <property type="entry name" value="LysR_HTH_N"/>
</dbReference>
<evidence type="ECO:0000259" key="5">
    <source>
        <dbReference type="PROSITE" id="PS50931"/>
    </source>
</evidence>
<dbReference type="PANTHER" id="PTHR30126">
    <property type="entry name" value="HTH-TYPE TRANSCRIPTIONAL REGULATOR"/>
    <property type="match status" value="1"/>
</dbReference>
<accession>S5ZM90</accession>
<dbReference type="KEGG" id="gjf:M493_05875"/>
<sequence length="289" mass="34080">MEDRDWMILHTLYKEKSITKTAQRLFISQPTLTKRLQQIEKELEVKIVDRGFKGVQFTPEGEYLAKCAEDMLHRLRVIKENLKNFHHQVARTLRLGVSNFISKYKLPALLKYFKDQYPQVEFQVKTGYSRDIFALLYSQEVHVAFIRGEYNWPDQKHLLFEENICVASKQEVDLEQLPQLPRIDYKTDVLYRQLVDNWWAERYIHPPYIAMVVDQGDTCKEMVANGLGYAIMPSLFLENVKGLHKICLTDKKGRPLTQKTWMMYHQDSLTLNVVNAFVDVVKQLDIYSL</sequence>
<protein>
    <recommendedName>
        <fullName evidence="5">HTH lysR-type domain-containing protein</fullName>
    </recommendedName>
</protein>
<dbReference type="AlphaFoldDB" id="S5ZM90"/>
<dbReference type="SUPFAM" id="SSF46785">
    <property type="entry name" value="Winged helix' DNA-binding domain"/>
    <property type="match status" value="1"/>
</dbReference>
<dbReference type="InterPro" id="IPR005119">
    <property type="entry name" value="LysR_subst-bd"/>
</dbReference>